<dbReference type="InterPro" id="IPR036388">
    <property type="entry name" value="WH-like_DNA-bd_sf"/>
</dbReference>
<dbReference type="InterPro" id="IPR011991">
    <property type="entry name" value="ArsR-like_HTH"/>
</dbReference>
<evidence type="ECO:0000259" key="1">
    <source>
        <dbReference type="PROSITE" id="PS50987"/>
    </source>
</evidence>
<dbReference type="PRINTS" id="PR00778">
    <property type="entry name" value="HTHARSR"/>
</dbReference>
<dbReference type="Pfam" id="PF12840">
    <property type="entry name" value="HTH_20"/>
    <property type="match status" value="1"/>
</dbReference>
<protein>
    <submittedName>
        <fullName evidence="2">ArsR/SmtB family transcription factor</fullName>
    </submittedName>
</protein>
<gene>
    <name evidence="2" type="ORF">ACFQND_17540</name>
</gene>
<comment type="caution">
    <text evidence="2">The sequence shown here is derived from an EMBL/GenBank/DDBJ whole genome shotgun (WGS) entry which is preliminary data.</text>
</comment>
<evidence type="ECO:0000313" key="3">
    <source>
        <dbReference type="Proteomes" id="UP001596270"/>
    </source>
</evidence>
<dbReference type="PROSITE" id="PS50987">
    <property type="entry name" value="HTH_ARSR_2"/>
    <property type="match status" value="1"/>
</dbReference>
<dbReference type="Proteomes" id="UP001596270">
    <property type="component" value="Unassembled WGS sequence"/>
</dbReference>
<feature type="domain" description="HTH arsR-type" evidence="1">
    <location>
        <begin position="1"/>
        <end position="94"/>
    </location>
</feature>
<dbReference type="RefSeq" id="WP_371436431.1">
    <property type="nucleotide sequence ID" value="NZ_JBHSRS010000081.1"/>
</dbReference>
<dbReference type="CDD" id="cd00090">
    <property type="entry name" value="HTH_ARSR"/>
    <property type="match status" value="1"/>
</dbReference>
<dbReference type="PANTHER" id="PTHR39168:SF1">
    <property type="entry name" value="TRANSCRIPTIONAL REGULATORY PROTEIN"/>
    <property type="match status" value="1"/>
</dbReference>
<evidence type="ECO:0000313" key="2">
    <source>
        <dbReference type="EMBL" id="MFC6283029.1"/>
    </source>
</evidence>
<dbReference type="InterPro" id="IPR052543">
    <property type="entry name" value="HTH_Metal-responsive_Reg"/>
</dbReference>
<sequence length="234" mass="25379">MDDALNIPRIANLLADPARATMLWTLIDGTTRPAGELAFAANVSPQSASAHLAKLVEGGLLLSEAQGRHRYFRIAGAEAASLIESLASFGASIRPRKPPHPPIVRAMPSQFLHARTCYDHLAGEMAVQVMEAMLKQRWLVGSGQEFKATRLGKEKLAALGIDVTEGHKGRRAFARSCVDLTQRRPHLAGVLGAALLDLYVREGWILRTPRSRIVSITPKGDVAIRKVLGVPSRT</sequence>
<dbReference type="InterPro" id="IPR001845">
    <property type="entry name" value="HTH_ArsR_DNA-bd_dom"/>
</dbReference>
<dbReference type="PANTHER" id="PTHR39168">
    <property type="entry name" value="TRANSCRIPTIONAL REGULATOR-RELATED"/>
    <property type="match status" value="1"/>
</dbReference>
<dbReference type="EMBL" id="JBHSRS010000081">
    <property type="protein sequence ID" value="MFC6283029.1"/>
    <property type="molecule type" value="Genomic_DNA"/>
</dbReference>
<accession>A0ABW1TZI2</accession>
<dbReference type="SMART" id="SM00418">
    <property type="entry name" value="HTH_ARSR"/>
    <property type="match status" value="1"/>
</dbReference>
<keyword evidence="3" id="KW-1185">Reference proteome</keyword>
<dbReference type="Gene3D" id="1.10.10.10">
    <property type="entry name" value="Winged helix-like DNA-binding domain superfamily/Winged helix DNA-binding domain"/>
    <property type="match status" value="1"/>
</dbReference>
<reference evidence="3" key="1">
    <citation type="journal article" date="2019" name="Int. J. Syst. Evol. Microbiol.">
        <title>The Global Catalogue of Microorganisms (GCM) 10K type strain sequencing project: providing services to taxonomists for standard genome sequencing and annotation.</title>
        <authorList>
            <consortium name="The Broad Institute Genomics Platform"/>
            <consortium name="The Broad Institute Genome Sequencing Center for Infectious Disease"/>
            <person name="Wu L."/>
            <person name="Ma J."/>
        </authorList>
    </citation>
    <scope>NUCLEOTIDE SEQUENCE [LARGE SCALE GENOMIC DNA]</scope>
    <source>
        <strain evidence="3">CCUG 39402</strain>
    </source>
</reference>
<name>A0ABW1TZI2_9BURK</name>
<dbReference type="SUPFAM" id="SSF46785">
    <property type="entry name" value="Winged helix' DNA-binding domain"/>
    <property type="match status" value="1"/>
</dbReference>
<dbReference type="InterPro" id="IPR036390">
    <property type="entry name" value="WH_DNA-bd_sf"/>
</dbReference>
<proteinExistence type="predicted"/>
<organism evidence="2 3">
    <name type="scientific">Polaromonas aquatica</name>
    <dbReference type="NCBI Taxonomy" id="332657"/>
    <lineage>
        <taxon>Bacteria</taxon>
        <taxon>Pseudomonadati</taxon>
        <taxon>Pseudomonadota</taxon>
        <taxon>Betaproteobacteria</taxon>
        <taxon>Burkholderiales</taxon>
        <taxon>Comamonadaceae</taxon>
        <taxon>Polaromonas</taxon>
    </lineage>
</organism>